<dbReference type="PROSITE" id="PS00022">
    <property type="entry name" value="EGF_1"/>
    <property type="match status" value="4"/>
</dbReference>
<name>A0A1B6D7K6_9HEMI</name>
<organism evidence="10">
    <name type="scientific">Clastoptera arizonana</name>
    <name type="common">Arizona spittle bug</name>
    <dbReference type="NCBI Taxonomy" id="38151"/>
    <lineage>
        <taxon>Eukaryota</taxon>
        <taxon>Metazoa</taxon>
        <taxon>Ecdysozoa</taxon>
        <taxon>Arthropoda</taxon>
        <taxon>Hexapoda</taxon>
        <taxon>Insecta</taxon>
        <taxon>Pterygota</taxon>
        <taxon>Neoptera</taxon>
        <taxon>Paraneoptera</taxon>
        <taxon>Hemiptera</taxon>
        <taxon>Auchenorrhyncha</taxon>
        <taxon>Cercopoidea</taxon>
        <taxon>Clastopteridae</taxon>
        <taxon>Clastoptera</taxon>
    </lineage>
</organism>
<feature type="non-terminal residue" evidence="10">
    <location>
        <position position="323"/>
    </location>
</feature>
<dbReference type="GO" id="GO:0005886">
    <property type="term" value="C:plasma membrane"/>
    <property type="evidence" value="ECO:0007669"/>
    <property type="project" value="UniProtKB-ARBA"/>
</dbReference>
<keyword evidence="6 8" id="KW-1015">Disulfide bond</keyword>
<dbReference type="SMART" id="SM01411">
    <property type="entry name" value="Ephrin_rec_like"/>
    <property type="match status" value="2"/>
</dbReference>
<feature type="disulfide bond" evidence="8">
    <location>
        <begin position="304"/>
        <end position="321"/>
    </location>
</feature>
<feature type="domain" description="EGF-like" evidence="9">
    <location>
        <begin position="217"/>
        <end position="250"/>
    </location>
</feature>
<dbReference type="FunFam" id="2.10.25.10:FF:000230">
    <property type="entry name" value="Delta-like protein"/>
    <property type="match status" value="1"/>
</dbReference>
<dbReference type="FunFam" id="2.10.25.10:FF:000143">
    <property type="entry name" value="Protein crumbs 1"/>
    <property type="match status" value="1"/>
</dbReference>
<dbReference type="PROSITE" id="PS01186">
    <property type="entry name" value="EGF_2"/>
    <property type="match status" value="3"/>
</dbReference>
<evidence type="ECO:0000256" key="5">
    <source>
        <dbReference type="ARBA" id="ARBA00022737"/>
    </source>
</evidence>
<dbReference type="GO" id="GO:0042063">
    <property type="term" value="P:gliogenesis"/>
    <property type="evidence" value="ECO:0007669"/>
    <property type="project" value="UniProtKB-ARBA"/>
</dbReference>
<dbReference type="Pfam" id="PF07699">
    <property type="entry name" value="Ephrin_rec_like"/>
    <property type="match status" value="2"/>
</dbReference>
<keyword evidence="2" id="KW-0964">Secreted</keyword>
<comment type="caution">
    <text evidence="8">Lacks conserved residue(s) required for the propagation of feature annotation.</text>
</comment>
<keyword evidence="7" id="KW-0325">Glycoprotein</keyword>
<dbReference type="Gene3D" id="2.10.25.10">
    <property type="entry name" value="Laminin"/>
    <property type="match status" value="5"/>
</dbReference>
<feature type="domain" description="EGF-like" evidence="9">
    <location>
        <begin position="296"/>
        <end position="323"/>
    </location>
</feature>
<feature type="domain" description="EGF-like" evidence="9">
    <location>
        <begin position="103"/>
        <end position="139"/>
    </location>
</feature>
<feature type="domain" description="EGF-like" evidence="9">
    <location>
        <begin position="141"/>
        <end position="177"/>
    </location>
</feature>
<evidence type="ECO:0000256" key="6">
    <source>
        <dbReference type="ARBA" id="ARBA00023157"/>
    </source>
</evidence>
<dbReference type="AlphaFoldDB" id="A0A1B6D7K6"/>
<keyword evidence="5" id="KW-0677">Repeat</keyword>
<dbReference type="Pfam" id="PF00008">
    <property type="entry name" value="EGF"/>
    <property type="match status" value="5"/>
</dbReference>
<dbReference type="GO" id="GO:0005576">
    <property type="term" value="C:extracellular region"/>
    <property type="evidence" value="ECO:0007669"/>
    <property type="project" value="UniProtKB-SubCell"/>
</dbReference>
<comment type="subcellular location">
    <subcellularLocation>
        <location evidence="1">Secreted</location>
    </subcellularLocation>
</comment>
<dbReference type="EMBL" id="GEDC01015634">
    <property type="protein sequence ID" value="JAS21664.1"/>
    <property type="molecule type" value="Transcribed_RNA"/>
</dbReference>
<feature type="non-terminal residue" evidence="10">
    <location>
        <position position="1"/>
    </location>
</feature>
<dbReference type="SMART" id="SM00181">
    <property type="entry name" value="EGF"/>
    <property type="match status" value="5"/>
</dbReference>
<reference evidence="10" key="1">
    <citation type="submission" date="2015-12" db="EMBL/GenBank/DDBJ databases">
        <title>De novo transcriptome assembly of four potential Pierce s Disease insect vectors from Arizona vineyards.</title>
        <authorList>
            <person name="Tassone E.E."/>
        </authorList>
    </citation>
    <scope>NUCLEOTIDE SEQUENCE</scope>
</reference>
<dbReference type="InterPro" id="IPR001881">
    <property type="entry name" value="EGF-like_Ca-bd_dom"/>
</dbReference>
<dbReference type="PANTHER" id="PTHR12916">
    <property type="entry name" value="CYTOCHROME C OXIDASE POLYPEPTIDE VIC-2"/>
    <property type="match status" value="1"/>
</dbReference>
<protein>
    <recommendedName>
        <fullName evidence="9">EGF-like domain-containing protein</fullName>
    </recommendedName>
</protein>
<dbReference type="GO" id="GO:0005911">
    <property type="term" value="C:cell-cell junction"/>
    <property type="evidence" value="ECO:0007669"/>
    <property type="project" value="UniProtKB-ARBA"/>
</dbReference>
<dbReference type="InterPro" id="IPR000742">
    <property type="entry name" value="EGF"/>
</dbReference>
<dbReference type="FunFam" id="2.10.25.10:FF:000012">
    <property type="entry name" value="Delta-like protein"/>
    <property type="match status" value="1"/>
</dbReference>
<dbReference type="GO" id="GO:0007411">
    <property type="term" value="P:axon guidance"/>
    <property type="evidence" value="ECO:0007669"/>
    <property type="project" value="UniProtKB-ARBA"/>
</dbReference>
<evidence type="ECO:0000313" key="10">
    <source>
        <dbReference type="EMBL" id="JAS21664.1"/>
    </source>
</evidence>
<dbReference type="GO" id="GO:0005509">
    <property type="term" value="F:calcium ion binding"/>
    <property type="evidence" value="ECO:0007669"/>
    <property type="project" value="InterPro"/>
</dbReference>
<feature type="domain" description="EGF-like" evidence="9">
    <location>
        <begin position="179"/>
        <end position="215"/>
    </location>
</feature>
<feature type="domain" description="EGF-like" evidence="9">
    <location>
        <begin position="253"/>
        <end position="294"/>
    </location>
</feature>
<feature type="disulfide bond" evidence="8">
    <location>
        <begin position="300"/>
        <end position="310"/>
    </location>
</feature>
<proteinExistence type="predicted"/>
<dbReference type="InterPro" id="IPR011641">
    <property type="entry name" value="Tyr-kin_ephrin_A/B_rcpt-like"/>
</dbReference>
<dbReference type="SUPFAM" id="SSF57196">
    <property type="entry name" value="EGF/Laminin"/>
    <property type="match status" value="5"/>
</dbReference>
<dbReference type="FunFam" id="2.10.25.10:FF:000045">
    <property type="entry name" value="Slit guidance ligand 2"/>
    <property type="match status" value="1"/>
</dbReference>
<dbReference type="GO" id="GO:0016318">
    <property type="term" value="P:ommatidial rotation"/>
    <property type="evidence" value="ECO:0007669"/>
    <property type="project" value="UniProtKB-ARBA"/>
</dbReference>
<feature type="disulfide bond" evidence="8">
    <location>
        <begin position="167"/>
        <end position="176"/>
    </location>
</feature>
<feature type="disulfide bond" evidence="8">
    <location>
        <begin position="205"/>
        <end position="214"/>
    </location>
</feature>
<gene>
    <name evidence="10" type="ORF">g.1849</name>
</gene>
<dbReference type="PROSITE" id="PS01187">
    <property type="entry name" value="EGF_CA"/>
    <property type="match status" value="1"/>
</dbReference>
<accession>A0A1B6D7K6</accession>
<evidence type="ECO:0000256" key="2">
    <source>
        <dbReference type="ARBA" id="ARBA00022525"/>
    </source>
</evidence>
<keyword evidence="3 8" id="KW-0245">EGF-like domain</keyword>
<keyword evidence="4" id="KW-0732">Signal</keyword>
<sequence length="323" mass="34709">SACGFGKYQPVAGQFECELCPTNTSTKKAYARHLKDCKEICHPGSYGFIRGRHKNSKLGVKPCILCPIGSFQPQYGALSCLKCKEKMTTALRGAVGGNECVSEESPCLLSPCHNGGTCSDKNGLVTCKCLPGYLGSYCETKSNECSSHPCFHGGSCNQSGTSHNCVCNPGYTGNNCEIDIDECTSNPCQNGAECIDLEDNHHCLCPSFFQGSLCEINVDDCEGNPCGDGGRCIDGLGNYTCLCKNDYSGKHCEFDPCSDINPCANNGTCHLSTNTSESSYWCECLPGYTGKRCNIKINNCISPCLNNGTCLFNLFSNKFTCNC</sequence>
<dbReference type="CDD" id="cd00054">
    <property type="entry name" value="EGF_CA"/>
    <property type="match status" value="5"/>
</dbReference>
<evidence type="ECO:0000256" key="4">
    <source>
        <dbReference type="ARBA" id="ARBA00022729"/>
    </source>
</evidence>
<dbReference type="GO" id="GO:0048056">
    <property type="term" value="P:R3/R4 cell differentiation"/>
    <property type="evidence" value="ECO:0007669"/>
    <property type="project" value="UniProtKB-ARBA"/>
</dbReference>
<evidence type="ECO:0000256" key="1">
    <source>
        <dbReference type="ARBA" id="ARBA00004613"/>
    </source>
</evidence>
<dbReference type="GO" id="GO:0050769">
    <property type="term" value="P:positive regulation of neurogenesis"/>
    <property type="evidence" value="ECO:0007669"/>
    <property type="project" value="UniProtKB-ARBA"/>
</dbReference>
<evidence type="ECO:0000256" key="8">
    <source>
        <dbReference type="PROSITE-ProRule" id="PRU00076"/>
    </source>
</evidence>
<dbReference type="Gene3D" id="2.10.50.10">
    <property type="entry name" value="Tumor Necrosis Factor Receptor, subunit A, domain 2"/>
    <property type="match status" value="2"/>
</dbReference>
<feature type="disulfide bond" evidence="8">
    <location>
        <begin position="284"/>
        <end position="293"/>
    </location>
</feature>
<dbReference type="InterPro" id="IPR018097">
    <property type="entry name" value="EGF_Ca-bd_CS"/>
</dbReference>
<dbReference type="PRINTS" id="PR00010">
    <property type="entry name" value="EGFBLOOD"/>
</dbReference>
<feature type="disulfide bond" evidence="8">
    <location>
        <begin position="129"/>
        <end position="138"/>
    </location>
</feature>
<evidence type="ECO:0000256" key="7">
    <source>
        <dbReference type="ARBA" id="ARBA00023180"/>
    </source>
</evidence>
<dbReference type="PANTHER" id="PTHR12916:SF9">
    <property type="entry name" value="NEUROGENIC LOCUS NOTCH HOMOLOG PROTEIN 1-RELATED"/>
    <property type="match status" value="1"/>
</dbReference>
<dbReference type="FunFam" id="2.10.25.10:FF:000118">
    <property type="entry name" value="protein delta homolog 2"/>
    <property type="match status" value="1"/>
</dbReference>
<dbReference type="SMART" id="SM00179">
    <property type="entry name" value="EGF_CA"/>
    <property type="match status" value="5"/>
</dbReference>
<dbReference type="PROSITE" id="PS50026">
    <property type="entry name" value="EGF_3"/>
    <property type="match status" value="6"/>
</dbReference>
<evidence type="ECO:0000256" key="3">
    <source>
        <dbReference type="ARBA" id="ARBA00022536"/>
    </source>
</evidence>
<dbReference type="GO" id="GO:0120035">
    <property type="term" value="P:regulation of plasma membrane bounded cell projection organization"/>
    <property type="evidence" value="ECO:0007669"/>
    <property type="project" value="UniProtKB-ARBA"/>
</dbReference>
<evidence type="ECO:0000259" key="9">
    <source>
        <dbReference type="PROSITE" id="PS50026"/>
    </source>
</evidence>
<dbReference type="GO" id="GO:0040008">
    <property type="term" value="P:regulation of growth"/>
    <property type="evidence" value="ECO:0007669"/>
    <property type="project" value="UniProtKB-ARBA"/>
</dbReference>